<evidence type="ECO:0008006" key="9">
    <source>
        <dbReference type="Google" id="ProtNLM"/>
    </source>
</evidence>
<keyword evidence="5 6" id="KW-0472">Membrane</keyword>
<feature type="transmembrane region" description="Helical" evidence="6">
    <location>
        <begin position="293"/>
        <end position="316"/>
    </location>
</feature>
<keyword evidence="8" id="KW-1185">Reference proteome</keyword>
<evidence type="ECO:0000313" key="8">
    <source>
        <dbReference type="Proteomes" id="UP001597104"/>
    </source>
</evidence>
<keyword evidence="4 6" id="KW-1133">Transmembrane helix</keyword>
<feature type="transmembrane region" description="Helical" evidence="6">
    <location>
        <begin position="211"/>
        <end position="238"/>
    </location>
</feature>
<dbReference type="RefSeq" id="WP_137637838.1">
    <property type="nucleotide sequence ID" value="NZ_BJDN01000013.1"/>
</dbReference>
<sequence>MKLKELIKNFSYTIFSNFISLAISALVVLIIPKFIGVKAYGYWQLYIFYTTYVGVLHFGWLDGIYLRFGGARYTELDKKLFFSQFIEIMLMQLIIAGLIIGYSFFVGDGNRSYILIMTAFATVLINLRQFCLYILQDTGRIQEYAVMSIIGRIFYFVLVILLLVLRVRNFKYFIFADIMGRTLSMCYAFYTCKEIIFQSISNFYWSLNEAWINFSVGVKLLIANFAGSLIIGIVRYGIQAFWGVKIFGKISLTLNISNLLMTFISAISLVLYPVLRRMNKERLKSVYLGIRELLICILFVGLLVYYPISLLLPMWLPKYKDSLVYMSLLFPMCIYSGKFSLLVSTFMKTFRFERDLLKVNLVSVACSFVVTLLNVFLLKNLPILMFSIIFILWIQSSLGEYVLSRKLQLRTAHKIWSETVVVLVFMISNWFFGFQIGLTIYLLVLCAYLLINRNNLKRGISYLKIT</sequence>
<keyword evidence="2" id="KW-1003">Cell membrane</keyword>
<name>A0ABW3EF49_9LACO</name>
<evidence type="ECO:0000256" key="3">
    <source>
        <dbReference type="ARBA" id="ARBA00022692"/>
    </source>
</evidence>
<evidence type="ECO:0000313" key="7">
    <source>
        <dbReference type="EMBL" id="MFD0898341.1"/>
    </source>
</evidence>
<feature type="transmembrane region" description="Helical" evidence="6">
    <location>
        <begin position="322"/>
        <end position="347"/>
    </location>
</feature>
<feature type="transmembrane region" description="Helical" evidence="6">
    <location>
        <begin position="144"/>
        <end position="164"/>
    </location>
</feature>
<feature type="transmembrane region" description="Helical" evidence="6">
    <location>
        <begin position="438"/>
        <end position="456"/>
    </location>
</feature>
<keyword evidence="3 6" id="KW-0812">Transmembrane</keyword>
<feature type="transmembrane region" description="Helical" evidence="6">
    <location>
        <begin position="383"/>
        <end position="403"/>
    </location>
</feature>
<feature type="transmembrane region" description="Helical" evidence="6">
    <location>
        <begin position="359"/>
        <end position="377"/>
    </location>
</feature>
<feature type="transmembrane region" description="Helical" evidence="6">
    <location>
        <begin position="112"/>
        <end position="135"/>
    </location>
</feature>
<evidence type="ECO:0000256" key="5">
    <source>
        <dbReference type="ARBA" id="ARBA00023136"/>
    </source>
</evidence>
<evidence type="ECO:0000256" key="1">
    <source>
        <dbReference type="ARBA" id="ARBA00004651"/>
    </source>
</evidence>
<proteinExistence type="predicted"/>
<protein>
    <recommendedName>
        <fullName evidence="9">Flippase</fullName>
    </recommendedName>
</protein>
<evidence type="ECO:0000256" key="2">
    <source>
        <dbReference type="ARBA" id="ARBA00022475"/>
    </source>
</evidence>
<dbReference type="PANTHER" id="PTHR30250">
    <property type="entry name" value="PST FAMILY PREDICTED COLANIC ACID TRANSPORTER"/>
    <property type="match status" value="1"/>
</dbReference>
<comment type="subcellular location">
    <subcellularLocation>
        <location evidence="1">Cell membrane</location>
        <topology evidence="1">Multi-pass membrane protein</topology>
    </subcellularLocation>
</comment>
<gene>
    <name evidence="7" type="ORF">ACFQZ7_11470</name>
</gene>
<accession>A0ABW3EF49</accession>
<comment type="caution">
    <text evidence="7">The sequence shown here is derived from an EMBL/GenBank/DDBJ whole genome shotgun (WGS) entry which is preliminary data.</text>
</comment>
<reference evidence="8" key="1">
    <citation type="journal article" date="2019" name="Int. J. Syst. Evol. Microbiol.">
        <title>The Global Catalogue of Microorganisms (GCM) 10K type strain sequencing project: providing services to taxonomists for standard genome sequencing and annotation.</title>
        <authorList>
            <consortium name="The Broad Institute Genomics Platform"/>
            <consortium name="The Broad Institute Genome Sequencing Center for Infectious Disease"/>
            <person name="Wu L."/>
            <person name="Ma J."/>
        </authorList>
    </citation>
    <scope>NUCLEOTIDE SEQUENCE [LARGE SCALE GENOMIC DNA]</scope>
    <source>
        <strain evidence="8">CCM 8925</strain>
    </source>
</reference>
<dbReference type="EMBL" id="JBHTIO010000052">
    <property type="protein sequence ID" value="MFD0898341.1"/>
    <property type="molecule type" value="Genomic_DNA"/>
</dbReference>
<feature type="transmembrane region" description="Helical" evidence="6">
    <location>
        <begin position="47"/>
        <end position="68"/>
    </location>
</feature>
<feature type="transmembrane region" description="Helical" evidence="6">
    <location>
        <begin position="250"/>
        <end position="272"/>
    </location>
</feature>
<dbReference type="PANTHER" id="PTHR30250:SF11">
    <property type="entry name" value="O-ANTIGEN TRANSPORTER-RELATED"/>
    <property type="match status" value="1"/>
</dbReference>
<evidence type="ECO:0000256" key="6">
    <source>
        <dbReference type="SAM" id="Phobius"/>
    </source>
</evidence>
<organism evidence="7 8">
    <name type="scientific">Loigolactobacillus binensis</name>
    <dbReference type="NCBI Taxonomy" id="2559922"/>
    <lineage>
        <taxon>Bacteria</taxon>
        <taxon>Bacillati</taxon>
        <taxon>Bacillota</taxon>
        <taxon>Bacilli</taxon>
        <taxon>Lactobacillales</taxon>
        <taxon>Lactobacillaceae</taxon>
        <taxon>Loigolactobacillus</taxon>
    </lineage>
</organism>
<dbReference type="Proteomes" id="UP001597104">
    <property type="component" value="Unassembled WGS sequence"/>
</dbReference>
<feature type="transmembrane region" description="Helical" evidence="6">
    <location>
        <begin position="80"/>
        <end position="106"/>
    </location>
</feature>
<evidence type="ECO:0000256" key="4">
    <source>
        <dbReference type="ARBA" id="ARBA00022989"/>
    </source>
</evidence>
<dbReference type="InterPro" id="IPR050833">
    <property type="entry name" value="Poly_Biosynth_Transport"/>
</dbReference>
<feature type="transmembrane region" description="Helical" evidence="6">
    <location>
        <begin position="12"/>
        <end position="35"/>
    </location>
</feature>